<reference evidence="8 9" key="1">
    <citation type="submission" date="2024-09" db="EMBL/GenBank/DDBJ databases">
        <authorList>
            <person name="Sun Q."/>
            <person name="Mori K."/>
        </authorList>
    </citation>
    <scope>NUCLEOTIDE SEQUENCE [LARGE SCALE GENOMIC DNA]</scope>
    <source>
        <strain evidence="8 9">CCM 7759</strain>
    </source>
</reference>
<evidence type="ECO:0000256" key="1">
    <source>
        <dbReference type="ARBA" id="ARBA00010641"/>
    </source>
</evidence>
<dbReference type="PANTHER" id="PTHR43133:SF8">
    <property type="entry name" value="RNA POLYMERASE SIGMA FACTOR HI_1459-RELATED"/>
    <property type="match status" value="1"/>
</dbReference>
<keyword evidence="3" id="KW-0731">Sigma factor</keyword>
<dbReference type="SUPFAM" id="SSF88946">
    <property type="entry name" value="Sigma2 domain of RNA polymerase sigma factors"/>
    <property type="match status" value="1"/>
</dbReference>
<keyword evidence="4" id="KW-0238">DNA-binding</keyword>
<organism evidence="8 9">
    <name type="scientific">Paenibacillus chartarius</name>
    <dbReference type="NCBI Taxonomy" id="747481"/>
    <lineage>
        <taxon>Bacteria</taxon>
        <taxon>Bacillati</taxon>
        <taxon>Bacillota</taxon>
        <taxon>Bacilli</taxon>
        <taxon>Bacillales</taxon>
        <taxon>Paenibacillaceae</taxon>
        <taxon>Paenibacillus</taxon>
    </lineage>
</organism>
<accession>A0ABV6DF38</accession>
<keyword evidence="2" id="KW-0805">Transcription regulation</keyword>
<evidence type="ECO:0000313" key="8">
    <source>
        <dbReference type="EMBL" id="MFC0211248.1"/>
    </source>
</evidence>
<keyword evidence="9" id="KW-1185">Reference proteome</keyword>
<dbReference type="PANTHER" id="PTHR43133">
    <property type="entry name" value="RNA POLYMERASE ECF-TYPE SIGMA FACTO"/>
    <property type="match status" value="1"/>
</dbReference>
<dbReference type="Pfam" id="PF04542">
    <property type="entry name" value="Sigma70_r2"/>
    <property type="match status" value="1"/>
</dbReference>
<dbReference type="RefSeq" id="WP_377468178.1">
    <property type="nucleotide sequence ID" value="NZ_JBHLWN010000014.1"/>
</dbReference>
<evidence type="ECO:0000259" key="6">
    <source>
        <dbReference type="Pfam" id="PF04542"/>
    </source>
</evidence>
<sequence>MSALPLLVTHEFRKLESSVQEQVYKEFYMLVYRQVFFILRDHAAVEDIIQDAFLRALEKAPLLEELERLEPWLRKLTRNVTLNYLRKHRRNRDELDVHSQLMVNETAAALELPARTEQEVELKFVRDAIIRYVNDMIPGYRQILAMKWLYHMSYKEMAEELEMSEGAVRQKLYRARETIRKRLEQDWGYVFDREDDEKRGKS</sequence>
<comment type="caution">
    <text evidence="8">The sequence shown here is derived from an EMBL/GenBank/DDBJ whole genome shotgun (WGS) entry which is preliminary data.</text>
</comment>
<dbReference type="NCBIfam" id="TIGR02937">
    <property type="entry name" value="sigma70-ECF"/>
    <property type="match status" value="1"/>
</dbReference>
<evidence type="ECO:0000256" key="3">
    <source>
        <dbReference type="ARBA" id="ARBA00023082"/>
    </source>
</evidence>
<evidence type="ECO:0000256" key="4">
    <source>
        <dbReference type="ARBA" id="ARBA00023125"/>
    </source>
</evidence>
<dbReference type="Proteomes" id="UP001589776">
    <property type="component" value="Unassembled WGS sequence"/>
</dbReference>
<dbReference type="Pfam" id="PF08281">
    <property type="entry name" value="Sigma70_r4_2"/>
    <property type="match status" value="1"/>
</dbReference>
<keyword evidence="5" id="KW-0804">Transcription</keyword>
<gene>
    <name evidence="8" type="ORF">ACFFK0_02085</name>
</gene>
<dbReference type="EMBL" id="JBHLWN010000014">
    <property type="protein sequence ID" value="MFC0211248.1"/>
    <property type="molecule type" value="Genomic_DNA"/>
</dbReference>
<dbReference type="Gene3D" id="1.10.1740.10">
    <property type="match status" value="1"/>
</dbReference>
<feature type="domain" description="RNA polymerase sigma-70 region 2" evidence="6">
    <location>
        <begin position="24"/>
        <end position="90"/>
    </location>
</feature>
<dbReference type="InterPro" id="IPR013249">
    <property type="entry name" value="RNA_pol_sigma70_r4_t2"/>
</dbReference>
<dbReference type="InterPro" id="IPR007627">
    <property type="entry name" value="RNA_pol_sigma70_r2"/>
</dbReference>
<dbReference type="CDD" id="cd06171">
    <property type="entry name" value="Sigma70_r4"/>
    <property type="match status" value="1"/>
</dbReference>
<protein>
    <submittedName>
        <fullName evidence="8">RNA polymerase sigma factor</fullName>
    </submittedName>
</protein>
<evidence type="ECO:0000259" key="7">
    <source>
        <dbReference type="Pfam" id="PF08281"/>
    </source>
</evidence>
<dbReference type="InterPro" id="IPR036388">
    <property type="entry name" value="WH-like_DNA-bd_sf"/>
</dbReference>
<dbReference type="Gene3D" id="1.10.10.10">
    <property type="entry name" value="Winged helix-like DNA-binding domain superfamily/Winged helix DNA-binding domain"/>
    <property type="match status" value="1"/>
</dbReference>
<evidence type="ECO:0000256" key="5">
    <source>
        <dbReference type="ARBA" id="ARBA00023163"/>
    </source>
</evidence>
<feature type="domain" description="RNA polymerase sigma factor 70 region 4 type 2" evidence="7">
    <location>
        <begin position="127"/>
        <end position="178"/>
    </location>
</feature>
<comment type="similarity">
    <text evidence="1">Belongs to the sigma-70 factor family. ECF subfamily.</text>
</comment>
<evidence type="ECO:0000313" key="9">
    <source>
        <dbReference type="Proteomes" id="UP001589776"/>
    </source>
</evidence>
<name>A0ABV6DF38_9BACL</name>
<dbReference type="InterPro" id="IPR013325">
    <property type="entry name" value="RNA_pol_sigma_r2"/>
</dbReference>
<dbReference type="SUPFAM" id="SSF88659">
    <property type="entry name" value="Sigma3 and sigma4 domains of RNA polymerase sigma factors"/>
    <property type="match status" value="1"/>
</dbReference>
<dbReference type="InterPro" id="IPR013324">
    <property type="entry name" value="RNA_pol_sigma_r3/r4-like"/>
</dbReference>
<dbReference type="InterPro" id="IPR014284">
    <property type="entry name" value="RNA_pol_sigma-70_dom"/>
</dbReference>
<proteinExistence type="inferred from homology"/>
<dbReference type="InterPro" id="IPR039425">
    <property type="entry name" value="RNA_pol_sigma-70-like"/>
</dbReference>
<evidence type="ECO:0000256" key="2">
    <source>
        <dbReference type="ARBA" id="ARBA00023015"/>
    </source>
</evidence>